<gene>
    <name evidence="3" type="ORF">G9H61_06635</name>
</gene>
<dbReference type="Pfam" id="PF01370">
    <property type="entry name" value="Epimerase"/>
    <property type="match status" value="1"/>
</dbReference>
<comment type="similarity">
    <text evidence="1">Belongs to the NAD(P)-dependent epimerase/dehydratase family.</text>
</comment>
<dbReference type="InterPro" id="IPR036291">
    <property type="entry name" value="NAD(P)-bd_dom_sf"/>
</dbReference>
<sequence>MKVLLTGAFGYLGGRISQEFVLQKEIHLVLASTQHREVPGWAKSAEFKVIEWDNVESLENACFGVDVIIHTAGMSAPDSSKKTKEALQVNGLNTCALIQSAIKQGVKRFIYLSTAHVYASPLDGYIDENTCPKNLHPYATSHKAGEEILRYYSGRGEIEGVVLRISNSFGKPAYLDSNCWDLFVNDLCVQAFQSRKMTIRTDFNQRRDFVPISHVISVIRYFLEEDSTSLGDGIFNVGNGMSLSLKEMAEFISTRFELLRNEKIDIEYVTNSNKVYELCYSCEKLNQLGLKPMDLTWMEKEMESLIEYIGKTNQKIICN</sequence>
<name>A0ABT4JFQ2_9BACT</name>
<evidence type="ECO:0000256" key="1">
    <source>
        <dbReference type="ARBA" id="ARBA00007637"/>
    </source>
</evidence>
<accession>A0ABT4JFQ2</accession>
<dbReference type="PANTHER" id="PTHR43000">
    <property type="entry name" value="DTDP-D-GLUCOSE 4,6-DEHYDRATASE-RELATED"/>
    <property type="match status" value="1"/>
</dbReference>
<keyword evidence="4" id="KW-1185">Reference proteome</keyword>
<dbReference type="SUPFAM" id="SSF51735">
    <property type="entry name" value="NAD(P)-binding Rossmann-fold domains"/>
    <property type="match status" value="1"/>
</dbReference>
<dbReference type="InterPro" id="IPR001509">
    <property type="entry name" value="Epimerase_deHydtase"/>
</dbReference>
<evidence type="ECO:0000259" key="2">
    <source>
        <dbReference type="Pfam" id="PF01370"/>
    </source>
</evidence>
<dbReference type="EMBL" id="JAANOH010000002">
    <property type="protein sequence ID" value="MCZ2475114.1"/>
    <property type="molecule type" value="Genomic_DNA"/>
</dbReference>
<proteinExistence type="inferred from homology"/>
<dbReference type="CDD" id="cd08946">
    <property type="entry name" value="SDR_e"/>
    <property type="match status" value="1"/>
</dbReference>
<feature type="domain" description="NAD-dependent epimerase/dehydratase" evidence="2">
    <location>
        <begin position="3"/>
        <end position="238"/>
    </location>
</feature>
<evidence type="ECO:0000313" key="3">
    <source>
        <dbReference type="EMBL" id="MCZ2475114.1"/>
    </source>
</evidence>
<dbReference type="Gene3D" id="3.40.50.720">
    <property type="entry name" value="NAD(P)-binding Rossmann-like Domain"/>
    <property type="match status" value="1"/>
</dbReference>
<dbReference type="RefSeq" id="WP_269009983.1">
    <property type="nucleotide sequence ID" value="NZ_JAANOH010000002.1"/>
</dbReference>
<reference evidence="3 4" key="1">
    <citation type="submission" date="2020-03" db="EMBL/GenBank/DDBJ databases">
        <authorList>
            <person name="Pitt A."/>
            <person name="Hahn M.W."/>
        </authorList>
    </citation>
    <scope>NUCLEOTIDE SEQUENCE [LARGE SCALE GENOMIC DNA]</scope>
    <source>
        <strain evidence="3 4">5A-MARBSE</strain>
    </source>
</reference>
<organism evidence="3 4">
    <name type="scientific">Aquirufa ecclesiirivi</name>
    <dbReference type="NCBI Taxonomy" id="2715124"/>
    <lineage>
        <taxon>Bacteria</taxon>
        <taxon>Pseudomonadati</taxon>
        <taxon>Bacteroidota</taxon>
        <taxon>Cytophagia</taxon>
        <taxon>Cytophagales</taxon>
        <taxon>Flectobacillaceae</taxon>
        <taxon>Aquirufa</taxon>
    </lineage>
</organism>
<protein>
    <submittedName>
        <fullName evidence="3">SDR family oxidoreductase</fullName>
    </submittedName>
</protein>
<evidence type="ECO:0000313" key="4">
    <source>
        <dbReference type="Proteomes" id="UP001321186"/>
    </source>
</evidence>
<comment type="caution">
    <text evidence="3">The sequence shown here is derived from an EMBL/GenBank/DDBJ whole genome shotgun (WGS) entry which is preliminary data.</text>
</comment>
<dbReference type="Proteomes" id="UP001321186">
    <property type="component" value="Unassembled WGS sequence"/>
</dbReference>